<proteinExistence type="predicted"/>
<reference evidence="2 3" key="1">
    <citation type="submission" date="2019-10" db="EMBL/GenBank/DDBJ databases">
        <title>Streptomyces sp. nov., a novel actinobacterium isolated from alkaline environment.</title>
        <authorList>
            <person name="Golinska P."/>
        </authorList>
    </citation>
    <scope>NUCLEOTIDE SEQUENCE [LARGE SCALE GENOMIC DNA]</scope>
    <source>
        <strain evidence="2 3">OF1</strain>
    </source>
</reference>
<evidence type="ECO:0000256" key="1">
    <source>
        <dbReference type="SAM" id="MobiDB-lite"/>
    </source>
</evidence>
<gene>
    <name evidence="2" type="ORF">FNX44_023585</name>
</gene>
<dbReference type="AlphaFoldDB" id="A0A5P0YWY1"/>
<protein>
    <submittedName>
        <fullName evidence="2">Uncharacterized protein</fullName>
    </submittedName>
</protein>
<feature type="region of interest" description="Disordered" evidence="1">
    <location>
        <begin position="1"/>
        <end position="98"/>
    </location>
</feature>
<keyword evidence="3" id="KW-1185">Reference proteome</keyword>
<evidence type="ECO:0000313" key="3">
    <source>
        <dbReference type="Proteomes" id="UP000320857"/>
    </source>
</evidence>
<accession>A0A5P0YWY1</accession>
<evidence type="ECO:0000313" key="2">
    <source>
        <dbReference type="EMBL" id="MQS04794.1"/>
    </source>
</evidence>
<dbReference type="EMBL" id="VJYK02000353">
    <property type="protein sequence ID" value="MQS04794.1"/>
    <property type="molecule type" value="Genomic_DNA"/>
</dbReference>
<feature type="compositionally biased region" description="Basic residues" evidence="1">
    <location>
        <begin position="69"/>
        <end position="89"/>
    </location>
</feature>
<organism evidence="2 3">
    <name type="scientific">Streptomyces alkaliterrae</name>
    <dbReference type="NCBI Taxonomy" id="2213162"/>
    <lineage>
        <taxon>Bacteria</taxon>
        <taxon>Bacillati</taxon>
        <taxon>Actinomycetota</taxon>
        <taxon>Actinomycetes</taxon>
        <taxon>Kitasatosporales</taxon>
        <taxon>Streptomycetaceae</taxon>
        <taxon>Streptomyces</taxon>
    </lineage>
</organism>
<sequence length="98" mass="11454">MRDVQQLPPERLGERFLPRPARNRQVPQRVRVAVLPSQRPEQHRSPRRVALGEHQLPPLQRPRMLQRERRGRHPRRAGAAGQRHHRHHSPPTVTATAP</sequence>
<name>A0A5P0YWY1_9ACTN</name>
<comment type="caution">
    <text evidence="2">The sequence shown here is derived from an EMBL/GenBank/DDBJ whole genome shotgun (WGS) entry which is preliminary data.</text>
</comment>
<dbReference type="Proteomes" id="UP000320857">
    <property type="component" value="Unassembled WGS sequence"/>
</dbReference>